<evidence type="ECO:0000256" key="3">
    <source>
        <dbReference type="ARBA" id="ARBA00022630"/>
    </source>
</evidence>
<dbReference type="InterPro" id="IPR006093">
    <property type="entry name" value="Oxy_OxRdtase_FAD_BS"/>
</dbReference>
<protein>
    <submittedName>
        <fullName evidence="7">FAD-binding oxidoreductase</fullName>
    </submittedName>
</protein>
<dbReference type="EMBL" id="JARHTQ010000019">
    <property type="protein sequence ID" value="MDF2259013.1"/>
    <property type="molecule type" value="Genomic_DNA"/>
</dbReference>
<evidence type="ECO:0000313" key="7">
    <source>
        <dbReference type="EMBL" id="MDF2259013.1"/>
    </source>
</evidence>
<feature type="domain" description="FAD-binding PCMH-type" evidence="6">
    <location>
        <begin position="68"/>
        <end position="237"/>
    </location>
</feature>
<reference evidence="7 8" key="1">
    <citation type="submission" date="2023-03" db="EMBL/GenBank/DDBJ databases">
        <title>Draft genome sequence of type strain Streptomyces ferralitis JCM 14344.</title>
        <authorList>
            <person name="Klaysubun C."/>
            <person name="Duangmal K."/>
        </authorList>
    </citation>
    <scope>NUCLEOTIDE SEQUENCE [LARGE SCALE GENOMIC DNA]</scope>
    <source>
        <strain evidence="7 8">JCM 14344</strain>
    </source>
</reference>
<dbReference type="SUPFAM" id="SSF56176">
    <property type="entry name" value="FAD-binding/transporter-associated domain-like"/>
    <property type="match status" value="1"/>
</dbReference>
<comment type="similarity">
    <text evidence="2">Belongs to the oxygen-dependent FAD-linked oxidoreductase family.</text>
</comment>
<dbReference type="Gene3D" id="3.30.465.10">
    <property type="match status" value="1"/>
</dbReference>
<proteinExistence type="inferred from homology"/>
<keyword evidence="5" id="KW-0560">Oxidoreductase</keyword>
<dbReference type="PANTHER" id="PTHR42973">
    <property type="entry name" value="BINDING OXIDOREDUCTASE, PUTATIVE (AFU_ORTHOLOGUE AFUA_1G17690)-RELATED"/>
    <property type="match status" value="1"/>
</dbReference>
<evidence type="ECO:0000256" key="2">
    <source>
        <dbReference type="ARBA" id="ARBA00005466"/>
    </source>
</evidence>
<dbReference type="InterPro" id="IPR006094">
    <property type="entry name" value="Oxid_FAD_bind_N"/>
</dbReference>
<name>A0ABT5Z5B5_9ACTN</name>
<gene>
    <name evidence="7" type="ORF">P2L57_25865</name>
</gene>
<dbReference type="InterPro" id="IPR006311">
    <property type="entry name" value="TAT_signal"/>
</dbReference>
<dbReference type="Pfam" id="PF08031">
    <property type="entry name" value="BBE"/>
    <property type="match status" value="1"/>
</dbReference>
<evidence type="ECO:0000256" key="1">
    <source>
        <dbReference type="ARBA" id="ARBA00001974"/>
    </source>
</evidence>
<accession>A0ABT5Z5B5</accession>
<comment type="cofactor">
    <cofactor evidence="1">
        <name>FAD</name>
        <dbReference type="ChEBI" id="CHEBI:57692"/>
    </cofactor>
</comment>
<dbReference type="InterPro" id="IPR012951">
    <property type="entry name" value="BBE"/>
</dbReference>
<dbReference type="Gene3D" id="3.40.462.20">
    <property type="match status" value="1"/>
</dbReference>
<evidence type="ECO:0000256" key="4">
    <source>
        <dbReference type="ARBA" id="ARBA00022827"/>
    </source>
</evidence>
<keyword evidence="4" id="KW-0274">FAD</keyword>
<evidence type="ECO:0000313" key="8">
    <source>
        <dbReference type="Proteomes" id="UP001220022"/>
    </source>
</evidence>
<dbReference type="InterPro" id="IPR036318">
    <property type="entry name" value="FAD-bd_PCMH-like_sf"/>
</dbReference>
<keyword evidence="3" id="KW-0285">Flavoprotein</keyword>
<dbReference type="PROSITE" id="PS51387">
    <property type="entry name" value="FAD_PCMH"/>
    <property type="match status" value="1"/>
</dbReference>
<dbReference type="InterPro" id="IPR016169">
    <property type="entry name" value="FAD-bd_PCMH_sub2"/>
</dbReference>
<dbReference type="PANTHER" id="PTHR42973:SF39">
    <property type="entry name" value="FAD-BINDING PCMH-TYPE DOMAIN-CONTAINING PROTEIN"/>
    <property type="match status" value="1"/>
</dbReference>
<dbReference type="RefSeq" id="WP_275818468.1">
    <property type="nucleotide sequence ID" value="NZ_BAAANM010000006.1"/>
</dbReference>
<dbReference type="PROSITE" id="PS51318">
    <property type="entry name" value="TAT"/>
    <property type="match status" value="1"/>
</dbReference>
<dbReference type="InterPro" id="IPR050416">
    <property type="entry name" value="FAD-linked_Oxidoreductase"/>
</dbReference>
<dbReference type="Pfam" id="PF01565">
    <property type="entry name" value="FAD_binding_4"/>
    <property type="match status" value="1"/>
</dbReference>
<evidence type="ECO:0000259" key="6">
    <source>
        <dbReference type="PROSITE" id="PS51387"/>
    </source>
</evidence>
<evidence type="ECO:0000256" key="5">
    <source>
        <dbReference type="ARBA" id="ARBA00023002"/>
    </source>
</evidence>
<keyword evidence="8" id="KW-1185">Reference proteome</keyword>
<dbReference type="InterPro" id="IPR016166">
    <property type="entry name" value="FAD-bd_PCMH"/>
</dbReference>
<dbReference type="Proteomes" id="UP001220022">
    <property type="component" value="Unassembled WGS sequence"/>
</dbReference>
<organism evidence="7 8">
    <name type="scientific">Streptantibioticus ferralitis</name>
    <dbReference type="NCBI Taxonomy" id="236510"/>
    <lineage>
        <taxon>Bacteria</taxon>
        <taxon>Bacillati</taxon>
        <taxon>Actinomycetota</taxon>
        <taxon>Actinomycetes</taxon>
        <taxon>Kitasatosporales</taxon>
        <taxon>Streptomycetaceae</taxon>
        <taxon>Streptantibioticus</taxon>
    </lineage>
</organism>
<dbReference type="PROSITE" id="PS00862">
    <property type="entry name" value="OX2_COVAL_FAD"/>
    <property type="match status" value="1"/>
</dbReference>
<comment type="caution">
    <text evidence="7">The sequence shown here is derived from an EMBL/GenBank/DDBJ whole genome shotgun (WGS) entry which is preliminary data.</text>
</comment>
<sequence>MISRRSLLRAGAGVGAAAAFTVASGSMGSVWAAGSPPWSTLRDKLSGRLVLPTDSGYDVAKQLQLAQFDAIHPQAVAYCVSSTDVATCIRFAQDNSIPVAPRSGGHSYGGYSTSPGLVIDVSRLNGVRVGQSTVRLGPGGQGVDIAAALAPYNVQVATGTCPTVCCGGWLQGGGLGQQARKFGMGCDRLVSAEVVLANGSAVRCSSDQHPDLYWALRGGGGGNFGVVTEYEVLPTQAPRITNYNLNWDWSDALDVIMAWQEWVANGPRELSAELLIEFQTDSAAGTQPLVVVTGGYLGAKADCDSLLDGLISAVGRPNTTRDVQEQPYQQAMMTVFGCGDRTVAQCHRVGYSSEAQLPRDIWATQRNLYFRDPLSRSAASEALRAFLADSRGGQFRFFGLFAYGGKINDVPPTATAFVHRDSLFAAGYQIGLTQPNPAQADIDSAQGWVNHGYTTLDPYSNHESFQNYMDPALTDWRQAYYGQNYPRLQQVKHCYDPYHFFRFAQSID</sequence>